<name>H6SSM9_PARPM</name>
<dbReference type="RefSeq" id="WP_014414547.1">
    <property type="nucleotide sequence ID" value="NC_017059.1"/>
</dbReference>
<evidence type="ECO:0000313" key="1">
    <source>
        <dbReference type="EMBL" id="CCG07908.1"/>
    </source>
</evidence>
<evidence type="ECO:0000313" key="2">
    <source>
        <dbReference type="EMBL" id="CCG08269.1"/>
    </source>
</evidence>
<protein>
    <submittedName>
        <fullName evidence="1">Uncharacterized protein</fullName>
    </submittedName>
</protein>
<accession>H6SSM9</accession>
<keyword evidence="3" id="KW-1185">Reference proteome</keyword>
<proteinExistence type="predicted"/>
<dbReference type="eggNOG" id="ENOG5033I30">
    <property type="taxonomic scope" value="Bacteria"/>
</dbReference>
<dbReference type="KEGG" id="rpm:RSPPHO_01282"/>
<gene>
    <name evidence="1" type="ORF">RSPPHO_01282</name>
    <name evidence="2" type="ORF">RSPPHO_01643</name>
</gene>
<dbReference type="STRING" id="1150469.RSPPHO_01282"/>
<dbReference type="HOGENOM" id="CLU_167438_1_0_5"/>
<sequence length="98" mass="11528">MKPVRIIGMAWFRREDWPRVRDIMEDADALPATYEKWLYRAEKGEKLMGKSGVVVKRAYIDPETFPDWCAAHSLNIDAQGRTRFAADWVRKEERLAED</sequence>
<dbReference type="EMBL" id="HE663493">
    <property type="protein sequence ID" value="CCG08269.1"/>
    <property type="molecule type" value="Genomic_DNA"/>
</dbReference>
<dbReference type="AlphaFoldDB" id="H6SSM9"/>
<dbReference type="EMBL" id="HE663493">
    <property type="protein sequence ID" value="CCG07908.1"/>
    <property type="molecule type" value="Genomic_DNA"/>
</dbReference>
<evidence type="ECO:0000313" key="3">
    <source>
        <dbReference type="Proteomes" id="UP000033220"/>
    </source>
</evidence>
<organism evidence="1 3">
    <name type="scientific">Pararhodospirillum photometricum DSM 122</name>
    <dbReference type="NCBI Taxonomy" id="1150469"/>
    <lineage>
        <taxon>Bacteria</taxon>
        <taxon>Pseudomonadati</taxon>
        <taxon>Pseudomonadota</taxon>
        <taxon>Alphaproteobacteria</taxon>
        <taxon>Rhodospirillales</taxon>
        <taxon>Rhodospirillaceae</taxon>
        <taxon>Pararhodospirillum</taxon>
    </lineage>
</organism>
<dbReference type="PATRIC" id="fig|1150469.3.peg.1445"/>
<dbReference type="OrthoDB" id="7269818at2"/>
<dbReference type="Proteomes" id="UP000033220">
    <property type="component" value="Chromosome DSM 122"/>
</dbReference>
<reference evidence="1 3" key="1">
    <citation type="submission" date="2012-02" db="EMBL/GenBank/DDBJ databases">
        <title>Shotgun genome sequence of Phaeospirillum photometricum DSM 122.</title>
        <authorList>
            <person name="Duquesne K."/>
            <person name="Sturgis J."/>
        </authorList>
    </citation>
    <scope>NUCLEOTIDE SEQUENCE [LARGE SCALE GENOMIC DNA]</scope>
    <source>
        <strain evidence="1">DSM 122</strain>
        <strain evidence="3">DSM122</strain>
    </source>
</reference>
<dbReference type="KEGG" id="rpm:RSPPHO_01643"/>